<name>A0AAV5P001_9VIBR</name>
<accession>A0AAV5P001</accession>
<dbReference type="InterPro" id="IPR048677">
    <property type="entry name" value="TssM1_hel"/>
</dbReference>
<evidence type="ECO:0000256" key="1">
    <source>
        <dbReference type="SAM" id="Phobius"/>
    </source>
</evidence>
<dbReference type="PANTHER" id="PTHR36153">
    <property type="entry name" value="INNER MEMBRANE PROTEIN-RELATED"/>
    <property type="match status" value="1"/>
</dbReference>
<dbReference type="RefSeq" id="WP_126607378.1">
    <property type="nucleotide sequence ID" value="NZ_AP025145.1"/>
</dbReference>
<dbReference type="PANTHER" id="PTHR36153:SF1">
    <property type="entry name" value="TYPE VI SECRETION SYSTEM COMPONENT TSSM1"/>
    <property type="match status" value="1"/>
</dbReference>
<dbReference type="Pfam" id="PF21070">
    <property type="entry name" value="IcmF_helical"/>
    <property type="match status" value="1"/>
</dbReference>
<evidence type="ECO:0000259" key="3">
    <source>
        <dbReference type="Pfam" id="PF06761"/>
    </source>
</evidence>
<keyword evidence="7" id="KW-1185">Reference proteome</keyword>
<evidence type="ECO:0000259" key="4">
    <source>
        <dbReference type="Pfam" id="PF14331"/>
    </source>
</evidence>
<reference evidence="7" key="1">
    <citation type="journal article" date="2019" name="Int. J. Syst. Evol. Microbiol.">
        <title>The Global Catalogue of Microorganisms (GCM) 10K type strain sequencing project: providing services to taxonomists for standard genome sequencing and annotation.</title>
        <authorList>
            <consortium name="The Broad Institute Genomics Platform"/>
            <consortium name="The Broad Institute Genome Sequencing Center for Infectious Disease"/>
            <person name="Wu L."/>
            <person name="Ma J."/>
        </authorList>
    </citation>
    <scope>NUCLEOTIDE SEQUENCE [LARGE SCALE GENOMIC DNA]</scope>
    <source>
        <strain evidence="7">NBRC 15640</strain>
    </source>
</reference>
<keyword evidence="1" id="KW-0472">Membrane</keyword>
<dbReference type="InterPro" id="IPR010623">
    <property type="entry name" value="IcmF_C"/>
</dbReference>
<dbReference type="EMBL" id="BSNX01000075">
    <property type="protein sequence ID" value="GLQ75889.1"/>
    <property type="molecule type" value="Genomic_DNA"/>
</dbReference>
<dbReference type="AlphaFoldDB" id="A0AAV5P001"/>
<feature type="transmembrane region" description="Helical" evidence="1">
    <location>
        <begin position="5"/>
        <end position="25"/>
    </location>
</feature>
<dbReference type="InterPro" id="IPR025743">
    <property type="entry name" value="TssM1_N"/>
</dbReference>
<evidence type="ECO:0000259" key="2">
    <source>
        <dbReference type="Pfam" id="PF06744"/>
    </source>
</evidence>
<evidence type="ECO:0000313" key="7">
    <source>
        <dbReference type="Proteomes" id="UP001156690"/>
    </source>
</evidence>
<sequence>MFKKIFSIVLAVAAIVGSITLWVYLPEGKPTWLKWVATGLTSIILIFTALWWWKQRNLSQAESEEHDLEVLLKQDTRVIQQLFRVATKKILGQGRNKLESLYNLPWYLVVGGEKDAKSAILLQNGFEPVNDRYLDESDTEQYLRFWINDNAVVVEVGHRIFDSEGIDEALWKVLAKQFLKYRPRQGLNGIVAVIGCDRLMIGDKKERAKLSGIYQEAVLSMGGELDLNLPVYAAFSKADSIADFTGFFESFTACDSENPFGITFECDQLRRYDKHQFEAESHKLIQSIAEQQFELLRNVNSEKSGSIIAWPYQLRIFLERVNELLTDIGRENRVREAVWIRGAYMMSSGQKGVEHDLLTQVVAQRAEFNSVRQEDQQPNRRGYFTQRLFNKVILPEKNIVGVNEWRHAGYFAFRSAVLVSIVALISIAGLKLKDNWNVDEDWRTAALAQIRFYKSGINELSNDYSMSEMIAVLSELESVVVEGVQPRPWHEMVSVKQTNTAESVYLAYERQLHQILLPKLEELISSELYVYVNLGNPSRIFEILRYYQMLFDKEQLNFEELQTYLLDNLKDQGELSPDELSVLSLLIEDVFNGNYDNQLQPNLDLIAVATNNLEGLSPERLIYARIKAMPEYRTQVDLRSQLGEKFDSLFEFSSDFHGYLIPEVFTKQGYAQIDLSAKSELLNTLMSEFKAIQGDMSGASVVELTELSKQVQRLYFADYIYQWKDLVNNIQVKQFNNASDLSFALRNARAPATSPLLDVLDAVVVNTTLAVAEQPDTKGQKRVAGQLGLKKAKKALNKANKVNRAVGDKLLRLQPSFVVNEAFLPFSRFVNGSGKDKGNDKPIDALIAQVDELNSFFDAALSSTNPGKSFHAYAIAHAQGSADPIVNFRKAGSKAPSKVASWTKDLSKQAWGQVVRGSVSYLNIQWDERVYQFYVSAIEGRFPFTQHGRGEVSLDDFTQFFKTSGRLELYVDEYLKPFVYWDNDRLKFNEVGGLTLPISVNTRKQLERARKLSKIFFGSSGEELALRIGFKASSMSTNVTEFQLREAESLFSYKHGPRVWRDVIWPTSDVDGYLSTEFYNGKNRVVSQSYTGQWALFRAIFSNRSSSTASRLIRKLDYKINQSNIVLDYTLRDSNQPLDKSLFVQFTLPRQL</sequence>
<dbReference type="Pfam" id="PF06761">
    <property type="entry name" value="IcmF-related"/>
    <property type="match status" value="1"/>
</dbReference>
<organism evidence="6 7">
    <name type="scientific">Vibrio penaeicida</name>
    <dbReference type="NCBI Taxonomy" id="104609"/>
    <lineage>
        <taxon>Bacteria</taxon>
        <taxon>Pseudomonadati</taxon>
        <taxon>Pseudomonadota</taxon>
        <taxon>Gammaproteobacteria</taxon>
        <taxon>Vibrionales</taxon>
        <taxon>Vibrionaceae</taxon>
        <taxon>Vibrio</taxon>
    </lineage>
</organism>
<feature type="domain" description="Type VI secretion system component TssM1 N-terminal" evidence="4">
    <location>
        <begin position="167"/>
        <end position="418"/>
    </location>
</feature>
<comment type="caution">
    <text evidence="6">The sequence shown here is derived from an EMBL/GenBank/DDBJ whole genome shotgun (WGS) entry which is preliminary data.</text>
</comment>
<feature type="transmembrane region" description="Helical" evidence="1">
    <location>
        <begin position="31"/>
        <end position="53"/>
    </location>
</feature>
<dbReference type="InterPro" id="IPR017731">
    <property type="entry name" value="TssM1-like"/>
</dbReference>
<evidence type="ECO:0000259" key="5">
    <source>
        <dbReference type="Pfam" id="PF21070"/>
    </source>
</evidence>
<protein>
    <submittedName>
        <fullName evidence="6">Type VI secretion protein VasK</fullName>
    </submittedName>
</protein>
<feature type="domain" description="Type VI secretion system component TssM1 helical" evidence="5">
    <location>
        <begin position="921"/>
        <end position="1019"/>
    </location>
</feature>
<keyword evidence="1" id="KW-1133">Transmembrane helix</keyword>
<evidence type="ECO:0000313" key="6">
    <source>
        <dbReference type="EMBL" id="GLQ75889.1"/>
    </source>
</evidence>
<dbReference type="Pfam" id="PF14331">
    <property type="entry name" value="IcmF-related_N"/>
    <property type="match status" value="1"/>
</dbReference>
<feature type="domain" description="Type VI secretion system IcmF C-terminal" evidence="2">
    <location>
        <begin position="1031"/>
        <end position="1127"/>
    </location>
</feature>
<dbReference type="InterPro" id="IPR053156">
    <property type="entry name" value="T6SS_TssM-like"/>
</dbReference>
<dbReference type="Pfam" id="PF06744">
    <property type="entry name" value="IcmF_C"/>
    <property type="match status" value="1"/>
</dbReference>
<keyword evidence="1" id="KW-0812">Transmembrane</keyword>
<dbReference type="InterPro" id="IPR009612">
    <property type="entry name" value="IcmF-rel"/>
</dbReference>
<dbReference type="Proteomes" id="UP001156690">
    <property type="component" value="Unassembled WGS sequence"/>
</dbReference>
<proteinExistence type="predicted"/>
<dbReference type="NCBIfam" id="TIGR03348">
    <property type="entry name" value="VI_IcmF"/>
    <property type="match status" value="1"/>
</dbReference>
<gene>
    <name evidence="6" type="ORF">GCM10007932_52520</name>
</gene>
<feature type="domain" description="IcmF-related" evidence="3">
    <location>
        <begin position="485"/>
        <end position="768"/>
    </location>
</feature>